<dbReference type="EMBL" id="AP019532">
    <property type="protein sequence ID" value="BBI93058.1"/>
    <property type="molecule type" value="Genomic_DNA"/>
</dbReference>
<proteinExistence type="predicted"/>
<dbReference type="AlphaFoldDB" id="A0A455VR31"/>
<gene>
    <name evidence="1" type="ORF">SSYIS1_40620</name>
</gene>
<protein>
    <submittedName>
        <fullName evidence="1">Uncharacterized protein</fullName>
    </submittedName>
</protein>
<name>A0A455VR31_9GAMM</name>
<evidence type="ECO:0000313" key="1">
    <source>
        <dbReference type="EMBL" id="BBI93058.1"/>
    </source>
</evidence>
<sequence length="54" mass="6193">MATTPLKTRPKSLHPIFCRRVCRARPSILAKFARISRHLTPRQRASLLKIGRIA</sequence>
<evidence type="ECO:0000313" key="2">
    <source>
        <dbReference type="Proteomes" id="UP000324392"/>
    </source>
</evidence>
<dbReference type="Proteomes" id="UP000324392">
    <property type="component" value="Plasmid pSsyis1"/>
</dbReference>
<geneLocation type="plasmid" evidence="2">
    <name>pssyis1 dna</name>
</geneLocation>
<reference evidence="1 2" key="1">
    <citation type="submission" date="2019-03" db="EMBL/GenBank/DDBJ databases">
        <title>The genome sequence of Candidatus Serratia symbiotica strain IS.</title>
        <authorList>
            <person name="Nikoh N."/>
            <person name="Koga R."/>
            <person name="Oshima K."/>
            <person name="Hattori M."/>
            <person name="Fukatsu T."/>
        </authorList>
    </citation>
    <scope>NUCLEOTIDE SEQUENCE [LARGE SCALE GENOMIC DNA]</scope>
    <source>
        <strain evidence="1 2">IS</strain>
        <plasmid evidence="2">pssyis1 dna</plasmid>
    </source>
</reference>
<keyword evidence="1" id="KW-0614">Plasmid</keyword>
<organism evidence="1 2">
    <name type="scientific">Serratia symbiotica</name>
    <dbReference type="NCBI Taxonomy" id="138074"/>
    <lineage>
        <taxon>Bacteria</taxon>
        <taxon>Pseudomonadati</taxon>
        <taxon>Pseudomonadota</taxon>
        <taxon>Gammaproteobacteria</taxon>
        <taxon>Enterobacterales</taxon>
        <taxon>Yersiniaceae</taxon>
        <taxon>Serratia</taxon>
    </lineage>
</organism>
<accession>A0A455VR31</accession>